<accession>A0A1Y1XMY1</accession>
<dbReference type="OrthoDB" id="4405280at2759"/>
<dbReference type="EMBL" id="MCFG01000012">
    <property type="protein sequence ID" value="ORX87117.1"/>
    <property type="molecule type" value="Genomic_DNA"/>
</dbReference>
<keyword evidence="1" id="KW-1133">Transmembrane helix</keyword>
<dbReference type="Proteomes" id="UP000193944">
    <property type="component" value="Unassembled WGS sequence"/>
</dbReference>
<gene>
    <name evidence="2" type="ORF">BCR32DRAFT_274748</name>
</gene>
<reference evidence="2 3" key="2">
    <citation type="submission" date="2016-08" db="EMBL/GenBank/DDBJ databases">
        <title>Pervasive Adenine N6-methylation of Active Genes in Fungi.</title>
        <authorList>
            <consortium name="DOE Joint Genome Institute"/>
            <person name="Mondo S.J."/>
            <person name="Dannebaum R.O."/>
            <person name="Kuo R.C."/>
            <person name="Labutti K."/>
            <person name="Haridas S."/>
            <person name="Kuo A."/>
            <person name="Salamov A."/>
            <person name="Ahrendt S.R."/>
            <person name="Lipzen A."/>
            <person name="Sullivan W."/>
            <person name="Andreopoulos W.B."/>
            <person name="Clum A."/>
            <person name="Lindquist E."/>
            <person name="Daum C."/>
            <person name="Ramamoorthy G.K."/>
            <person name="Gryganskyi A."/>
            <person name="Culley D."/>
            <person name="Magnuson J.K."/>
            <person name="James T.Y."/>
            <person name="O'Malley M.A."/>
            <person name="Stajich J.E."/>
            <person name="Spatafora J.W."/>
            <person name="Visel A."/>
            <person name="Grigoriev I.V."/>
        </authorList>
    </citation>
    <scope>NUCLEOTIDE SEQUENCE [LARGE SCALE GENOMIC DNA]</scope>
    <source>
        <strain evidence="2 3">S4</strain>
    </source>
</reference>
<evidence type="ECO:0008006" key="4">
    <source>
        <dbReference type="Google" id="ProtNLM"/>
    </source>
</evidence>
<evidence type="ECO:0000313" key="2">
    <source>
        <dbReference type="EMBL" id="ORX87117.1"/>
    </source>
</evidence>
<keyword evidence="3" id="KW-1185">Reference proteome</keyword>
<feature type="transmembrane region" description="Helical" evidence="1">
    <location>
        <begin position="173"/>
        <end position="194"/>
    </location>
</feature>
<name>A0A1Y1XMY1_9FUNG</name>
<sequence>MNKEDILNINIYQYKNKEDCPEYSNGYNEINKHCTFRFYCKNDICSTSNSTGYAQFPNSKGEIENIQVNVCQDENHCSKSNASCFSDKDCLSNKCINNKCIRNENSPIIECSDYYHHYNYLLYYKIKMHCKKGLYEKCEKHSDCASNVCASINSEKNCILFPRNMSKLKKQRLITIVISDIILVIFLITIIVVLRRSNKLKNPSRI</sequence>
<comment type="caution">
    <text evidence="2">The sequence shown here is derived from an EMBL/GenBank/DDBJ whole genome shotgun (WGS) entry which is preliminary data.</text>
</comment>
<keyword evidence="1" id="KW-0812">Transmembrane</keyword>
<protein>
    <recommendedName>
        <fullName evidence="4">Dickkopf N-terminal cysteine-rich domain-containing protein</fullName>
    </recommendedName>
</protein>
<evidence type="ECO:0000256" key="1">
    <source>
        <dbReference type="SAM" id="Phobius"/>
    </source>
</evidence>
<reference evidence="2 3" key="1">
    <citation type="submission" date="2016-08" db="EMBL/GenBank/DDBJ databases">
        <title>A Parts List for Fungal Cellulosomes Revealed by Comparative Genomics.</title>
        <authorList>
            <consortium name="DOE Joint Genome Institute"/>
            <person name="Haitjema C.H."/>
            <person name="Gilmore S.P."/>
            <person name="Henske J.K."/>
            <person name="Solomon K.V."/>
            <person name="De Groot R."/>
            <person name="Kuo A."/>
            <person name="Mondo S.J."/>
            <person name="Salamov A.A."/>
            <person name="Labutti K."/>
            <person name="Zhao Z."/>
            <person name="Chiniquy J."/>
            <person name="Barry K."/>
            <person name="Brewer H.M."/>
            <person name="Purvine S.O."/>
            <person name="Wright A.T."/>
            <person name="Boxma B."/>
            <person name="Van Alen T."/>
            <person name="Hackstein J.H."/>
            <person name="Baker S.E."/>
            <person name="Grigoriev I.V."/>
            <person name="O'Malley M.A."/>
        </authorList>
    </citation>
    <scope>NUCLEOTIDE SEQUENCE [LARGE SCALE GENOMIC DNA]</scope>
    <source>
        <strain evidence="2 3">S4</strain>
    </source>
</reference>
<proteinExistence type="predicted"/>
<evidence type="ECO:0000313" key="3">
    <source>
        <dbReference type="Proteomes" id="UP000193944"/>
    </source>
</evidence>
<keyword evidence="1" id="KW-0472">Membrane</keyword>
<dbReference type="AlphaFoldDB" id="A0A1Y1XMY1"/>
<organism evidence="2 3">
    <name type="scientific">Anaeromyces robustus</name>
    <dbReference type="NCBI Taxonomy" id="1754192"/>
    <lineage>
        <taxon>Eukaryota</taxon>
        <taxon>Fungi</taxon>
        <taxon>Fungi incertae sedis</taxon>
        <taxon>Chytridiomycota</taxon>
        <taxon>Chytridiomycota incertae sedis</taxon>
        <taxon>Neocallimastigomycetes</taxon>
        <taxon>Neocallimastigales</taxon>
        <taxon>Neocallimastigaceae</taxon>
        <taxon>Anaeromyces</taxon>
    </lineage>
</organism>